<protein>
    <submittedName>
        <fullName evidence="1">Uncharacterized protein</fullName>
    </submittedName>
</protein>
<proteinExistence type="predicted"/>
<feature type="non-terminal residue" evidence="1">
    <location>
        <position position="84"/>
    </location>
</feature>
<evidence type="ECO:0000313" key="2">
    <source>
        <dbReference type="Proteomes" id="UP001180754"/>
    </source>
</evidence>
<keyword evidence="2" id="KW-1185">Reference proteome</keyword>
<dbReference type="EMBL" id="JAVRFD010001275">
    <property type="protein sequence ID" value="MDT0551608.1"/>
    <property type="molecule type" value="Genomic_DNA"/>
</dbReference>
<dbReference type="Proteomes" id="UP001180754">
    <property type="component" value="Unassembled WGS sequence"/>
</dbReference>
<organism evidence="1 2">
    <name type="scientific">Streptomyces lonegramiae</name>
    <dbReference type="NCBI Taxonomy" id="3075524"/>
    <lineage>
        <taxon>Bacteria</taxon>
        <taxon>Bacillati</taxon>
        <taxon>Actinomycetota</taxon>
        <taxon>Actinomycetes</taxon>
        <taxon>Kitasatosporales</taxon>
        <taxon>Streptomycetaceae</taxon>
        <taxon>Streptomyces</taxon>
    </lineage>
</organism>
<comment type="caution">
    <text evidence="1">The sequence shown here is derived from an EMBL/GenBank/DDBJ whole genome shotgun (WGS) entry which is preliminary data.</text>
</comment>
<accession>A0ABU2Y3K7</accession>
<feature type="non-terminal residue" evidence="1">
    <location>
        <position position="1"/>
    </location>
</feature>
<evidence type="ECO:0000313" key="1">
    <source>
        <dbReference type="EMBL" id="MDT0551608.1"/>
    </source>
</evidence>
<reference evidence="1" key="1">
    <citation type="submission" date="2024-05" db="EMBL/GenBank/DDBJ databases">
        <title>30 novel species of actinomycetes from the DSMZ collection.</title>
        <authorList>
            <person name="Nouioui I."/>
        </authorList>
    </citation>
    <scope>NUCLEOTIDE SEQUENCE</scope>
    <source>
        <strain evidence="1">DSM 41529</strain>
    </source>
</reference>
<sequence>TGEVGSRHDLVLRDEAGTGWSTLARRGAGDYSLRLNDNLSDPSKQVGYASTDGAAVNTQDSFTVSAWAYLTDASANHVVLSAPG</sequence>
<name>A0ABU2Y3K7_9ACTN</name>
<gene>
    <name evidence="1" type="ORF">RND15_54580</name>
</gene>
<dbReference type="RefSeq" id="WP_311731758.1">
    <property type="nucleotide sequence ID" value="NZ_JAVRFD010001275.1"/>
</dbReference>